<dbReference type="PANTHER" id="PTHR46791:SF13">
    <property type="entry name" value="CLR5 DOMAIN-CONTAINING PROTEIN"/>
    <property type="match status" value="1"/>
</dbReference>
<dbReference type="InParanoid" id="W5NLA5"/>
<dbReference type="Proteomes" id="UP000018468">
    <property type="component" value="Unassembled WGS sequence"/>
</dbReference>
<name>W5NLA5_LEPOC</name>
<organism evidence="1 2">
    <name type="scientific">Lepisosteus oculatus</name>
    <name type="common">Spotted gar</name>
    <dbReference type="NCBI Taxonomy" id="7918"/>
    <lineage>
        <taxon>Eukaryota</taxon>
        <taxon>Metazoa</taxon>
        <taxon>Chordata</taxon>
        <taxon>Craniata</taxon>
        <taxon>Vertebrata</taxon>
        <taxon>Euteleostomi</taxon>
        <taxon>Actinopterygii</taxon>
        <taxon>Neopterygii</taxon>
        <taxon>Holostei</taxon>
        <taxon>Semionotiformes</taxon>
        <taxon>Lepisosteidae</taxon>
        <taxon>Lepisosteus</taxon>
    </lineage>
</organism>
<evidence type="ECO:0000313" key="2">
    <source>
        <dbReference type="Proteomes" id="UP000018468"/>
    </source>
</evidence>
<dbReference type="Ensembl" id="ENSLOCT00000021451.1">
    <property type="protein sequence ID" value="ENSLOCP00000021414.1"/>
    <property type="gene ID" value="ENSLOCG00000017309.1"/>
</dbReference>
<dbReference type="OMA" id="YIITERH"/>
<dbReference type="AlphaFoldDB" id="W5NLA5"/>
<accession>W5NLA5</accession>
<dbReference type="Bgee" id="ENSLOCG00000017309">
    <property type="expression patterns" value="Expressed in embryo"/>
</dbReference>
<proteinExistence type="predicted"/>
<reference evidence="2" key="1">
    <citation type="submission" date="2011-12" db="EMBL/GenBank/DDBJ databases">
        <title>The Draft Genome of Lepisosteus oculatus.</title>
        <authorList>
            <consortium name="The Broad Institute Genome Assembly &amp; Analysis Group"/>
            <consortium name="Computational R&amp;D Group"/>
            <consortium name="and Sequencing Platform"/>
            <person name="Di Palma F."/>
            <person name="Alfoldi J."/>
            <person name="Johnson J."/>
            <person name="Berlin A."/>
            <person name="Gnerre S."/>
            <person name="Jaffe D."/>
            <person name="MacCallum I."/>
            <person name="Young S."/>
            <person name="Walker B.J."/>
            <person name="Lander E.S."/>
            <person name="Lindblad-Toh K."/>
        </authorList>
    </citation>
    <scope>NUCLEOTIDE SEQUENCE [LARGE SCALE GENOMIC DNA]</scope>
</reference>
<dbReference type="GeneTree" id="ENSGT00940000177478"/>
<reference evidence="1" key="3">
    <citation type="submission" date="2025-09" db="UniProtKB">
        <authorList>
            <consortium name="Ensembl"/>
        </authorList>
    </citation>
    <scope>IDENTIFICATION</scope>
</reference>
<protein>
    <submittedName>
        <fullName evidence="1">Uncharacterized protein</fullName>
    </submittedName>
</protein>
<reference evidence="1" key="2">
    <citation type="submission" date="2025-08" db="UniProtKB">
        <authorList>
            <consortium name="Ensembl"/>
        </authorList>
    </citation>
    <scope>IDENTIFICATION</scope>
</reference>
<dbReference type="HOGENOM" id="CLU_131278_0_0_1"/>
<sequence>LHSRKMEIAEFIEVYFQLGLKHKDITLVLASHHGYIITERHLKCILKSKSLFRRKDYNKIIMFIQLQLQSSGQLHGYRWMHAKCQENGLHVKKGDIRLILKALDSRGVHLRKTRRRTNYIWHLDSDDKLKPFDLCI</sequence>
<evidence type="ECO:0000313" key="1">
    <source>
        <dbReference type="Ensembl" id="ENSLOCP00000021414.1"/>
    </source>
</evidence>
<keyword evidence="2" id="KW-1185">Reference proteome</keyword>
<dbReference type="PANTHER" id="PTHR46791">
    <property type="entry name" value="EXPRESSED PROTEIN"/>
    <property type="match status" value="1"/>
</dbReference>
<dbReference type="eggNOG" id="ENOG502SQN5">
    <property type="taxonomic scope" value="Eukaryota"/>
</dbReference>